<evidence type="ECO:0000313" key="2">
    <source>
        <dbReference type="Proteomes" id="UP000886501"/>
    </source>
</evidence>
<protein>
    <submittedName>
        <fullName evidence="1">Uncharacterized protein</fullName>
    </submittedName>
</protein>
<organism evidence="1 2">
    <name type="scientific">Thelephora ganbajun</name>
    <name type="common">Ganba fungus</name>
    <dbReference type="NCBI Taxonomy" id="370292"/>
    <lineage>
        <taxon>Eukaryota</taxon>
        <taxon>Fungi</taxon>
        <taxon>Dikarya</taxon>
        <taxon>Basidiomycota</taxon>
        <taxon>Agaricomycotina</taxon>
        <taxon>Agaricomycetes</taxon>
        <taxon>Thelephorales</taxon>
        <taxon>Thelephoraceae</taxon>
        <taxon>Thelephora</taxon>
    </lineage>
</organism>
<evidence type="ECO:0000313" key="1">
    <source>
        <dbReference type="EMBL" id="KAF9646966.1"/>
    </source>
</evidence>
<gene>
    <name evidence="1" type="ORF">BDM02DRAFT_3098908</name>
</gene>
<comment type="caution">
    <text evidence="1">The sequence shown here is derived from an EMBL/GenBank/DDBJ whole genome shotgun (WGS) entry which is preliminary data.</text>
</comment>
<reference evidence="1" key="2">
    <citation type="journal article" date="2020" name="Nat. Commun.">
        <title>Large-scale genome sequencing of mycorrhizal fungi provides insights into the early evolution of symbiotic traits.</title>
        <authorList>
            <person name="Miyauchi S."/>
            <person name="Kiss E."/>
            <person name="Kuo A."/>
            <person name="Drula E."/>
            <person name="Kohler A."/>
            <person name="Sanchez-Garcia M."/>
            <person name="Morin E."/>
            <person name="Andreopoulos B."/>
            <person name="Barry K.W."/>
            <person name="Bonito G."/>
            <person name="Buee M."/>
            <person name="Carver A."/>
            <person name="Chen C."/>
            <person name="Cichocki N."/>
            <person name="Clum A."/>
            <person name="Culley D."/>
            <person name="Crous P.W."/>
            <person name="Fauchery L."/>
            <person name="Girlanda M."/>
            <person name="Hayes R.D."/>
            <person name="Keri Z."/>
            <person name="LaButti K."/>
            <person name="Lipzen A."/>
            <person name="Lombard V."/>
            <person name="Magnuson J."/>
            <person name="Maillard F."/>
            <person name="Murat C."/>
            <person name="Nolan M."/>
            <person name="Ohm R.A."/>
            <person name="Pangilinan J."/>
            <person name="Pereira M.F."/>
            <person name="Perotto S."/>
            <person name="Peter M."/>
            <person name="Pfister S."/>
            <person name="Riley R."/>
            <person name="Sitrit Y."/>
            <person name="Stielow J.B."/>
            <person name="Szollosi G."/>
            <person name="Zifcakova L."/>
            <person name="Stursova M."/>
            <person name="Spatafora J.W."/>
            <person name="Tedersoo L."/>
            <person name="Vaario L.M."/>
            <person name="Yamada A."/>
            <person name="Yan M."/>
            <person name="Wang P."/>
            <person name="Xu J."/>
            <person name="Bruns T."/>
            <person name="Baldrian P."/>
            <person name="Vilgalys R."/>
            <person name="Dunand C."/>
            <person name="Henrissat B."/>
            <person name="Grigoriev I.V."/>
            <person name="Hibbett D."/>
            <person name="Nagy L.G."/>
            <person name="Martin F.M."/>
        </authorList>
    </citation>
    <scope>NUCLEOTIDE SEQUENCE</scope>
    <source>
        <strain evidence="1">P2</strain>
    </source>
</reference>
<accession>A0ACB6ZCT4</accession>
<sequence>MPSHSNLSLSSTKTVTPSTFGADKPSQPSPGQSSSRIPVTPAVLRGIFASSRTVLEERSISRAAFFRQVPPVPSGEKPLVRFSAFLVSCLAISLFAARGRVLKNSVALLGVANKQ</sequence>
<reference evidence="1" key="1">
    <citation type="submission" date="2019-10" db="EMBL/GenBank/DDBJ databases">
        <authorList>
            <consortium name="DOE Joint Genome Institute"/>
            <person name="Kuo A."/>
            <person name="Miyauchi S."/>
            <person name="Kiss E."/>
            <person name="Drula E."/>
            <person name="Kohler A."/>
            <person name="Sanchez-Garcia M."/>
            <person name="Andreopoulos B."/>
            <person name="Barry K.W."/>
            <person name="Bonito G."/>
            <person name="Buee M."/>
            <person name="Carver A."/>
            <person name="Chen C."/>
            <person name="Cichocki N."/>
            <person name="Clum A."/>
            <person name="Culley D."/>
            <person name="Crous P.W."/>
            <person name="Fauchery L."/>
            <person name="Girlanda M."/>
            <person name="Hayes R."/>
            <person name="Keri Z."/>
            <person name="Labutti K."/>
            <person name="Lipzen A."/>
            <person name="Lombard V."/>
            <person name="Magnuson J."/>
            <person name="Maillard F."/>
            <person name="Morin E."/>
            <person name="Murat C."/>
            <person name="Nolan M."/>
            <person name="Ohm R."/>
            <person name="Pangilinan J."/>
            <person name="Pereira M."/>
            <person name="Perotto S."/>
            <person name="Peter M."/>
            <person name="Riley R."/>
            <person name="Sitrit Y."/>
            <person name="Stielow B."/>
            <person name="Szollosi G."/>
            <person name="Zifcakova L."/>
            <person name="Stursova M."/>
            <person name="Spatafora J.W."/>
            <person name="Tedersoo L."/>
            <person name="Vaario L.-M."/>
            <person name="Yamada A."/>
            <person name="Yan M."/>
            <person name="Wang P."/>
            <person name="Xu J."/>
            <person name="Bruns T."/>
            <person name="Baldrian P."/>
            <person name="Vilgalys R."/>
            <person name="Henrissat B."/>
            <person name="Grigoriev I.V."/>
            <person name="Hibbett D."/>
            <person name="Nagy L.G."/>
            <person name="Martin F.M."/>
        </authorList>
    </citation>
    <scope>NUCLEOTIDE SEQUENCE</scope>
    <source>
        <strain evidence="1">P2</strain>
    </source>
</reference>
<dbReference type="EMBL" id="MU118044">
    <property type="protein sequence ID" value="KAF9646966.1"/>
    <property type="molecule type" value="Genomic_DNA"/>
</dbReference>
<dbReference type="Proteomes" id="UP000886501">
    <property type="component" value="Unassembled WGS sequence"/>
</dbReference>
<keyword evidence="2" id="KW-1185">Reference proteome</keyword>
<name>A0ACB6ZCT4_THEGA</name>
<proteinExistence type="predicted"/>